<accession>G3VJK6</accession>
<dbReference type="Pfam" id="PF17670">
    <property type="entry name" value="DUF5530"/>
    <property type="match status" value="1"/>
</dbReference>
<dbReference type="AlphaFoldDB" id="G3VJK6"/>
<evidence type="ECO:0000313" key="1">
    <source>
        <dbReference type="Ensembl" id="ENSSHAP00000003361.1"/>
    </source>
</evidence>
<dbReference type="KEGG" id="shr:100934185"/>
<evidence type="ECO:0000313" key="2">
    <source>
        <dbReference type="Proteomes" id="UP000007648"/>
    </source>
</evidence>
<keyword evidence="2" id="KW-1185">Reference proteome</keyword>
<dbReference type="Proteomes" id="UP000007648">
    <property type="component" value="Unassembled WGS sequence"/>
</dbReference>
<reference evidence="1 2" key="1">
    <citation type="journal article" date="2011" name="Proc. Natl. Acad. Sci. U.S.A.">
        <title>Genetic diversity and population structure of the endangered marsupial Sarcophilus harrisii (Tasmanian devil).</title>
        <authorList>
            <person name="Miller W."/>
            <person name="Hayes V.M."/>
            <person name="Ratan A."/>
            <person name="Petersen D.C."/>
            <person name="Wittekindt N.E."/>
            <person name="Miller J."/>
            <person name="Walenz B."/>
            <person name="Knight J."/>
            <person name="Qi J."/>
            <person name="Zhao F."/>
            <person name="Wang Q."/>
            <person name="Bedoya-Reina O.C."/>
            <person name="Katiyar N."/>
            <person name="Tomsho L.P."/>
            <person name="Kasson L.M."/>
            <person name="Hardie R.A."/>
            <person name="Woodbridge P."/>
            <person name="Tindall E.A."/>
            <person name="Bertelsen M.F."/>
            <person name="Dixon D."/>
            <person name="Pyecroft S."/>
            <person name="Helgen K.M."/>
            <person name="Lesk A.M."/>
            <person name="Pringle T.H."/>
            <person name="Patterson N."/>
            <person name="Zhang Y."/>
            <person name="Kreiss A."/>
            <person name="Woods G.M."/>
            <person name="Jones M.E."/>
            <person name="Schuster S.C."/>
        </authorList>
    </citation>
    <scope>NUCLEOTIDE SEQUENCE [LARGE SCALE GENOMIC DNA]</scope>
</reference>
<dbReference type="CTD" id="200159"/>
<dbReference type="PANTHER" id="PTHR31763">
    <property type="entry name" value="HYPOTHETICAL PROTEIN LOC689766"/>
    <property type="match status" value="1"/>
</dbReference>
<dbReference type="FunCoup" id="G3VJK6">
    <property type="interactions" value="3"/>
</dbReference>
<dbReference type="GeneTree" id="ENSGT00390000017364"/>
<dbReference type="InParanoid" id="G3VJK6"/>
<reference evidence="1" key="2">
    <citation type="submission" date="2025-08" db="UniProtKB">
        <authorList>
            <consortium name="Ensembl"/>
        </authorList>
    </citation>
    <scope>IDENTIFICATION</scope>
</reference>
<dbReference type="InterPro" id="IPR037668">
    <property type="entry name" value="SPMIP3"/>
</dbReference>
<reference evidence="1" key="3">
    <citation type="submission" date="2025-09" db="UniProtKB">
        <authorList>
            <consortium name="Ensembl"/>
        </authorList>
    </citation>
    <scope>IDENTIFICATION</scope>
</reference>
<dbReference type="OrthoDB" id="10034627at2759"/>
<dbReference type="HOGENOM" id="CLU_149432_0_0_1"/>
<sequence>MSYIRLREFKDRKPVQYSRLCIVPQGKYINGYYSGQLAKVHYVKEFQRPPGYPEDWRSYYQPKSPPVQFDHLTLARYICHRRVDPQPPKGWYKETTYQRAFSLPFYNSESDQILATPVLNPKPLTSLPKLL</sequence>
<gene>
    <name evidence="1" type="primary">SPMIP3</name>
</gene>
<proteinExistence type="predicted"/>
<protein>
    <submittedName>
        <fullName evidence="1">Uncharacterized protein</fullName>
    </submittedName>
</protein>
<organism evidence="1 2">
    <name type="scientific">Sarcophilus harrisii</name>
    <name type="common">Tasmanian devil</name>
    <name type="synonym">Sarcophilus laniarius</name>
    <dbReference type="NCBI Taxonomy" id="9305"/>
    <lineage>
        <taxon>Eukaryota</taxon>
        <taxon>Metazoa</taxon>
        <taxon>Chordata</taxon>
        <taxon>Craniata</taxon>
        <taxon>Vertebrata</taxon>
        <taxon>Euteleostomi</taxon>
        <taxon>Mammalia</taxon>
        <taxon>Metatheria</taxon>
        <taxon>Dasyuromorphia</taxon>
        <taxon>Dasyuridae</taxon>
        <taxon>Sarcophilus</taxon>
    </lineage>
</organism>
<dbReference type="Ensembl" id="ENSSHAT00000003397.2">
    <property type="protein sequence ID" value="ENSSHAP00000003361.1"/>
    <property type="gene ID" value="ENSSHAG00000002954.2"/>
</dbReference>
<name>G3VJK6_SARHA</name>
<dbReference type="PANTHER" id="PTHR31763:SF2">
    <property type="entry name" value="CHROMOSOME 1 OPEN READING FRAME 100"/>
    <property type="match status" value="1"/>
</dbReference>